<evidence type="ECO:0000313" key="2">
    <source>
        <dbReference type="EMBL" id="EJW71206.1"/>
    </source>
</evidence>
<dbReference type="CDD" id="cd00063">
    <property type="entry name" value="FN3"/>
    <property type="match status" value="1"/>
</dbReference>
<dbReference type="PROSITE" id="PS50853">
    <property type="entry name" value="FN3"/>
    <property type="match status" value="1"/>
</dbReference>
<name>J9DNX2_WUCBA</name>
<feature type="domain" description="Fibronectin type-III" evidence="1">
    <location>
        <begin position="1"/>
        <end position="91"/>
    </location>
</feature>
<dbReference type="InterPro" id="IPR013783">
    <property type="entry name" value="Ig-like_fold"/>
</dbReference>
<comment type="caution">
    <text evidence="2">The sequence shown here is derived from an EMBL/GenBank/DDBJ whole genome shotgun (WGS) entry which is preliminary data.</text>
</comment>
<dbReference type="Pfam" id="PF00041">
    <property type="entry name" value="fn3"/>
    <property type="match status" value="1"/>
</dbReference>
<dbReference type="Gene3D" id="2.60.40.10">
    <property type="entry name" value="Immunoglobulins"/>
    <property type="match status" value="1"/>
</dbReference>
<gene>
    <name evidence="2" type="ORF">WUBG_17888</name>
</gene>
<organism evidence="2 3">
    <name type="scientific">Wuchereria bancrofti</name>
    <dbReference type="NCBI Taxonomy" id="6293"/>
    <lineage>
        <taxon>Eukaryota</taxon>
        <taxon>Metazoa</taxon>
        <taxon>Ecdysozoa</taxon>
        <taxon>Nematoda</taxon>
        <taxon>Chromadorea</taxon>
        <taxon>Rhabditida</taxon>
        <taxon>Spirurina</taxon>
        <taxon>Spiruromorpha</taxon>
        <taxon>Filarioidea</taxon>
        <taxon>Onchocercidae</taxon>
        <taxon>Wuchereria</taxon>
    </lineage>
</organism>
<evidence type="ECO:0000259" key="1">
    <source>
        <dbReference type="PROSITE" id="PS50853"/>
    </source>
</evidence>
<sequence length="102" mass="11491">MPENVHWKTDDNSITIWWNPPATADEILVRGYTISYGIGTPNRRVIIEGANTNAFTINKLKSNTTYVFALTAYNEADGEDSEKFFSPLLPKLEKVQVIDLSL</sequence>
<protein>
    <recommendedName>
        <fullName evidence="1">Fibronectin type-III domain-containing protein</fullName>
    </recommendedName>
</protein>
<reference evidence="3" key="1">
    <citation type="submission" date="2012-08" db="EMBL/GenBank/DDBJ databases">
        <title>The Genome Sequence of Wuchereria bancrofti.</title>
        <authorList>
            <person name="Nutman T.B."/>
            <person name="Fink D.L."/>
            <person name="Russ C."/>
            <person name="Young S."/>
            <person name="Zeng Q."/>
            <person name="Koehrsen M."/>
            <person name="Alvarado L."/>
            <person name="Berlin A."/>
            <person name="Chapman S.B."/>
            <person name="Chen Z."/>
            <person name="Freedman E."/>
            <person name="Gellesch M."/>
            <person name="Goldberg J."/>
            <person name="Griggs A."/>
            <person name="Gujja S."/>
            <person name="Heilman E.R."/>
            <person name="Heiman D."/>
            <person name="Hepburn T."/>
            <person name="Howarth C."/>
            <person name="Jen D."/>
            <person name="Larson L."/>
            <person name="Lewis B."/>
            <person name="Mehta T."/>
            <person name="Park D."/>
            <person name="Pearson M."/>
            <person name="Roberts A."/>
            <person name="Saif S."/>
            <person name="Shea T."/>
            <person name="Shenoy N."/>
            <person name="Sisk P."/>
            <person name="Stolte C."/>
            <person name="Sykes S."/>
            <person name="Walk T."/>
            <person name="White J."/>
            <person name="Yandava C."/>
            <person name="Haas B."/>
            <person name="Henn M.R."/>
            <person name="Nusbaum C."/>
            <person name="Birren B."/>
        </authorList>
    </citation>
    <scope>NUCLEOTIDE SEQUENCE [LARGE SCALE GENOMIC DNA]</scope>
    <source>
        <strain evidence="3">NA</strain>
    </source>
</reference>
<dbReference type="SMART" id="SM00060">
    <property type="entry name" value="FN3"/>
    <property type="match status" value="1"/>
</dbReference>
<dbReference type="InterPro" id="IPR003961">
    <property type="entry name" value="FN3_dom"/>
</dbReference>
<accession>J9DNX2</accession>
<proteinExistence type="predicted"/>
<dbReference type="EMBL" id="ADBV01019223">
    <property type="protein sequence ID" value="EJW71206.1"/>
    <property type="molecule type" value="Genomic_DNA"/>
</dbReference>
<dbReference type="AlphaFoldDB" id="J9DNX2"/>
<dbReference type="InterPro" id="IPR036116">
    <property type="entry name" value="FN3_sf"/>
</dbReference>
<evidence type="ECO:0000313" key="3">
    <source>
        <dbReference type="Proteomes" id="UP000004810"/>
    </source>
</evidence>
<dbReference type="SUPFAM" id="SSF49265">
    <property type="entry name" value="Fibronectin type III"/>
    <property type="match status" value="1"/>
</dbReference>
<dbReference type="Proteomes" id="UP000004810">
    <property type="component" value="Unassembled WGS sequence"/>
</dbReference>